<reference evidence="5" key="1">
    <citation type="journal article" date="2020" name="Cell">
        <title>Large-Scale Comparative Analyses of Tick Genomes Elucidate Their Genetic Diversity and Vector Capacities.</title>
        <authorList>
            <consortium name="Tick Genome and Microbiome Consortium (TIGMIC)"/>
            <person name="Jia N."/>
            <person name="Wang J."/>
            <person name="Shi W."/>
            <person name="Du L."/>
            <person name="Sun Y."/>
            <person name="Zhan W."/>
            <person name="Jiang J.F."/>
            <person name="Wang Q."/>
            <person name="Zhang B."/>
            <person name="Ji P."/>
            <person name="Bell-Sakyi L."/>
            <person name="Cui X.M."/>
            <person name="Yuan T.T."/>
            <person name="Jiang B.G."/>
            <person name="Yang W.F."/>
            <person name="Lam T.T."/>
            <person name="Chang Q.C."/>
            <person name="Ding S.J."/>
            <person name="Wang X.J."/>
            <person name="Zhu J.G."/>
            <person name="Ruan X.D."/>
            <person name="Zhao L."/>
            <person name="Wei J.T."/>
            <person name="Ye R.Z."/>
            <person name="Que T.C."/>
            <person name="Du C.H."/>
            <person name="Zhou Y.H."/>
            <person name="Cheng J.X."/>
            <person name="Dai P.F."/>
            <person name="Guo W.B."/>
            <person name="Han X.H."/>
            <person name="Huang E.J."/>
            <person name="Li L.F."/>
            <person name="Wei W."/>
            <person name="Gao Y.C."/>
            <person name="Liu J.Z."/>
            <person name="Shao H.Z."/>
            <person name="Wang X."/>
            <person name="Wang C.C."/>
            <person name="Yang T.C."/>
            <person name="Huo Q.B."/>
            <person name="Li W."/>
            <person name="Chen H.Y."/>
            <person name="Chen S.E."/>
            <person name="Zhou L.G."/>
            <person name="Ni X.B."/>
            <person name="Tian J.H."/>
            <person name="Sheng Y."/>
            <person name="Liu T."/>
            <person name="Pan Y.S."/>
            <person name="Xia L.Y."/>
            <person name="Li J."/>
            <person name="Zhao F."/>
            <person name="Cao W.C."/>
        </authorList>
    </citation>
    <scope>NUCLEOTIDE SEQUENCE</scope>
    <source>
        <strain evidence="5">Rsan-2018</strain>
    </source>
</reference>
<proteinExistence type="predicted"/>
<evidence type="ECO:0000256" key="1">
    <source>
        <dbReference type="PROSITE-ProRule" id="PRU00047"/>
    </source>
</evidence>
<feature type="region of interest" description="Disordered" evidence="3">
    <location>
        <begin position="30"/>
        <end position="53"/>
    </location>
</feature>
<evidence type="ECO:0000256" key="2">
    <source>
        <dbReference type="SAM" id="Coils"/>
    </source>
</evidence>
<sequence length="383" mass="43372">MSMHVTVYGKDVTPEECLESEWTTAISKRKPGKFDTTRRVPHPRRRRHQETASRLLRLPREHFRIILRPRGGMYVRRISQIKMTKALAMEAQLAPSETEGDIVCPDVVKDIFVLRDMIVQPRNPKDLQLKRIKCTTTIIVLFYGLKGPNYVMCRANTPRCAPYRRQTDVCYACGRLGHRADVCPAPEKTICWGCGTASPTEDHECSPKCALCGGPDLTADKACKQRFQVPYVVHCRRRQQKRAEETPAPQGTAKCQGHDPSVPKASSRGRSATPAGRRSRSSGRCRSRGRSRSSVRIEETTWADRVKQKPPKATKGSPPKQSNPRIAHLEQENAQLRAALEDLRTKFEFFRRSCSSAPTRFAKKRALAAPVERERDLEVFKSP</sequence>
<dbReference type="GO" id="GO:0008270">
    <property type="term" value="F:zinc ion binding"/>
    <property type="evidence" value="ECO:0007669"/>
    <property type="project" value="UniProtKB-KW"/>
</dbReference>
<organism evidence="5 6">
    <name type="scientific">Rhipicephalus sanguineus</name>
    <name type="common">Brown dog tick</name>
    <name type="synonym">Ixodes sanguineus</name>
    <dbReference type="NCBI Taxonomy" id="34632"/>
    <lineage>
        <taxon>Eukaryota</taxon>
        <taxon>Metazoa</taxon>
        <taxon>Ecdysozoa</taxon>
        <taxon>Arthropoda</taxon>
        <taxon>Chelicerata</taxon>
        <taxon>Arachnida</taxon>
        <taxon>Acari</taxon>
        <taxon>Parasitiformes</taxon>
        <taxon>Ixodida</taxon>
        <taxon>Ixodoidea</taxon>
        <taxon>Ixodidae</taxon>
        <taxon>Rhipicephalinae</taxon>
        <taxon>Rhipicephalus</taxon>
        <taxon>Rhipicephalus</taxon>
    </lineage>
</organism>
<gene>
    <name evidence="5" type="ORF">HPB52_005461</name>
</gene>
<feature type="coiled-coil region" evidence="2">
    <location>
        <begin position="326"/>
        <end position="353"/>
    </location>
</feature>
<evidence type="ECO:0000313" key="5">
    <source>
        <dbReference type="EMBL" id="KAH7982518.1"/>
    </source>
</evidence>
<keyword evidence="1" id="KW-0863">Zinc-finger</keyword>
<dbReference type="GO" id="GO:0003676">
    <property type="term" value="F:nucleic acid binding"/>
    <property type="evidence" value="ECO:0007669"/>
    <property type="project" value="InterPro"/>
</dbReference>
<feature type="compositionally biased region" description="Basic residues" evidence="3">
    <location>
        <begin position="39"/>
        <end position="48"/>
    </location>
</feature>
<feature type="compositionally biased region" description="Basic and acidic residues" evidence="3">
    <location>
        <begin position="295"/>
        <end position="307"/>
    </location>
</feature>
<dbReference type="SUPFAM" id="SSF57756">
    <property type="entry name" value="Retrovirus zinc finger-like domains"/>
    <property type="match status" value="1"/>
</dbReference>
<dbReference type="EMBL" id="JABSTV010001245">
    <property type="protein sequence ID" value="KAH7982518.1"/>
    <property type="molecule type" value="Genomic_DNA"/>
</dbReference>
<accession>A0A9D4T7M7</accession>
<dbReference type="InterPro" id="IPR036875">
    <property type="entry name" value="Znf_CCHC_sf"/>
</dbReference>
<keyword evidence="1" id="KW-0479">Metal-binding</keyword>
<feature type="compositionally biased region" description="Low complexity" evidence="3">
    <location>
        <begin position="265"/>
        <end position="276"/>
    </location>
</feature>
<dbReference type="Gene3D" id="4.10.60.10">
    <property type="entry name" value="Zinc finger, CCHC-type"/>
    <property type="match status" value="1"/>
</dbReference>
<name>A0A9D4T7M7_RHISA</name>
<keyword evidence="2" id="KW-0175">Coiled coil</keyword>
<evidence type="ECO:0000313" key="6">
    <source>
        <dbReference type="Proteomes" id="UP000821837"/>
    </source>
</evidence>
<evidence type="ECO:0000256" key="3">
    <source>
        <dbReference type="SAM" id="MobiDB-lite"/>
    </source>
</evidence>
<comment type="caution">
    <text evidence="5">The sequence shown here is derived from an EMBL/GenBank/DDBJ whole genome shotgun (WGS) entry which is preliminary data.</text>
</comment>
<feature type="domain" description="CCHC-type" evidence="4">
    <location>
        <begin position="170"/>
        <end position="184"/>
    </location>
</feature>
<feature type="region of interest" description="Disordered" evidence="3">
    <location>
        <begin position="242"/>
        <end position="326"/>
    </location>
</feature>
<feature type="compositionally biased region" description="Basic residues" evidence="3">
    <location>
        <begin position="277"/>
        <end position="293"/>
    </location>
</feature>
<dbReference type="PROSITE" id="PS50158">
    <property type="entry name" value="ZF_CCHC"/>
    <property type="match status" value="1"/>
</dbReference>
<dbReference type="Proteomes" id="UP000821837">
    <property type="component" value="Chromosome 1"/>
</dbReference>
<keyword evidence="6" id="KW-1185">Reference proteome</keyword>
<keyword evidence="1" id="KW-0862">Zinc</keyword>
<dbReference type="AlphaFoldDB" id="A0A9D4T7M7"/>
<dbReference type="InterPro" id="IPR001878">
    <property type="entry name" value="Znf_CCHC"/>
</dbReference>
<protein>
    <recommendedName>
        <fullName evidence="4">CCHC-type domain-containing protein</fullName>
    </recommendedName>
</protein>
<reference evidence="5" key="2">
    <citation type="submission" date="2021-09" db="EMBL/GenBank/DDBJ databases">
        <authorList>
            <person name="Jia N."/>
            <person name="Wang J."/>
            <person name="Shi W."/>
            <person name="Du L."/>
            <person name="Sun Y."/>
            <person name="Zhan W."/>
            <person name="Jiang J."/>
            <person name="Wang Q."/>
            <person name="Zhang B."/>
            <person name="Ji P."/>
            <person name="Sakyi L.B."/>
            <person name="Cui X."/>
            <person name="Yuan T."/>
            <person name="Jiang B."/>
            <person name="Yang W."/>
            <person name="Lam T.T.-Y."/>
            <person name="Chang Q."/>
            <person name="Ding S."/>
            <person name="Wang X."/>
            <person name="Zhu J."/>
            <person name="Ruan X."/>
            <person name="Zhao L."/>
            <person name="Wei J."/>
            <person name="Que T."/>
            <person name="Du C."/>
            <person name="Cheng J."/>
            <person name="Dai P."/>
            <person name="Han X."/>
            <person name="Huang E."/>
            <person name="Gao Y."/>
            <person name="Liu J."/>
            <person name="Shao H."/>
            <person name="Ye R."/>
            <person name="Li L."/>
            <person name="Wei W."/>
            <person name="Wang X."/>
            <person name="Wang C."/>
            <person name="Huo Q."/>
            <person name="Li W."/>
            <person name="Guo W."/>
            <person name="Chen H."/>
            <person name="Chen S."/>
            <person name="Zhou L."/>
            <person name="Zhou L."/>
            <person name="Ni X."/>
            <person name="Tian J."/>
            <person name="Zhou Y."/>
            <person name="Sheng Y."/>
            <person name="Liu T."/>
            <person name="Pan Y."/>
            <person name="Xia L."/>
            <person name="Li J."/>
            <person name="Zhao F."/>
            <person name="Cao W."/>
        </authorList>
    </citation>
    <scope>NUCLEOTIDE SEQUENCE</scope>
    <source>
        <strain evidence="5">Rsan-2018</strain>
        <tissue evidence="5">Larvae</tissue>
    </source>
</reference>
<evidence type="ECO:0000259" key="4">
    <source>
        <dbReference type="PROSITE" id="PS50158"/>
    </source>
</evidence>